<comment type="caution">
    <text evidence="1">The sequence shown here is derived from an EMBL/GenBank/DDBJ whole genome shotgun (WGS) entry which is preliminary data.</text>
</comment>
<reference evidence="1 2" key="1">
    <citation type="submission" date="2024-05" db="EMBL/GenBank/DDBJ databases">
        <title>Genetic variation in Jamaican populations of the coffee berry borer (Hypothenemus hampei).</title>
        <authorList>
            <person name="Errbii M."/>
            <person name="Myrie A."/>
        </authorList>
    </citation>
    <scope>NUCLEOTIDE SEQUENCE [LARGE SCALE GENOMIC DNA]</scope>
    <source>
        <strain evidence="1">JA-Hopewell-2020-01-JO</strain>
        <tissue evidence="1">Whole body</tissue>
    </source>
</reference>
<dbReference type="AlphaFoldDB" id="A0ABD1EM26"/>
<proteinExistence type="predicted"/>
<keyword evidence="2" id="KW-1185">Reference proteome</keyword>
<dbReference type="Proteomes" id="UP001566132">
    <property type="component" value="Unassembled WGS sequence"/>
</dbReference>
<sequence length="89" mass="9828">MRTSPGDKEQCWQSSSWAHTGGQRLGKLVARTTDEGGVPLDLLRVRDPLGANGTDEGDIVDVTWNYFYVKEAFSGIKLTGCHIDLKDVF</sequence>
<organism evidence="1 2">
    <name type="scientific">Hypothenemus hampei</name>
    <name type="common">Coffee berry borer</name>
    <dbReference type="NCBI Taxonomy" id="57062"/>
    <lineage>
        <taxon>Eukaryota</taxon>
        <taxon>Metazoa</taxon>
        <taxon>Ecdysozoa</taxon>
        <taxon>Arthropoda</taxon>
        <taxon>Hexapoda</taxon>
        <taxon>Insecta</taxon>
        <taxon>Pterygota</taxon>
        <taxon>Neoptera</taxon>
        <taxon>Endopterygota</taxon>
        <taxon>Coleoptera</taxon>
        <taxon>Polyphaga</taxon>
        <taxon>Cucujiformia</taxon>
        <taxon>Curculionidae</taxon>
        <taxon>Scolytinae</taxon>
        <taxon>Hypothenemus</taxon>
    </lineage>
</organism>
<protein>
    <submittedName>
        <fullName evidence="1">Uncharacterized protein</fullName>
    </submittedName>
</protein>
<evidence type="ECO:0000313" key="2">
    <source>
        <dbReference type="Proteomes" id="UP001566132"/>
    </source>
</evidence>
<accession>A0ABD1EM26</accession>
<name>A0ABD1EM26_HYPHA</name>
<dbReference type="EMBL" id="JBDJPC010000006">
    <property type="protein sequence ID" value="KAL1497554.1"/>
    <property type="molecule type" value="Genomic_DNA"/>
</dbReference>
<gene>
    <name evidence="1" type="ORF">ABEB36_008495</name>
</gene>
<evidence type="ECO:0000313" key="1">
    <source>
        <dbReference type="EMBL" id="KAL1497554.1"/>
    </source>
</evidence>